<dbReference type="AlphaFoldDB" id="A0A498JSZ1"/>
<dbReference type="EMBL" id="RDQH01000332">
    <property type="protein sequence ID" value="RXH96944.1"/>
    <property type="molecule type" value="Genomic_DNA"/>
</dbReference>
<sequence>MWTMRMMSRIVCVSLKKILEQAQKNEAKSTVTSVDYFKSTETPAILYEYVLMDRLVFLAWKVDKPIVWKHVLEEMLHAVLLTPEGIKAKRACNSIDASPSTKRILYTY</sequence>
<dbReference type="Proteomes" id="UP000290289">
    <property type="component" value="Chromosome 6"/>
</dbReference>
<evidence type="ECO:0000313" key="2">
    <source>
        <dbReference type="Proteomes" id="UP000290289"/>
    </source>
</evidence>
<organism evidence="1 2">
    <name type="scientific">Malus domestica</name>
    <name type="common">Apple</name>
    <name type="synonym">Pyrus malus</name>
    <dbReference type="NCBI Taxonomy" id="3750"/>
    <lineage>
        <taxon>Eukaryota</taxon>
        <taxon>Viridiplantae</taxon>
        <taxon>Streptophyta</taxon>
        <taxon>Embryophyta</taxon>
        <taxon>Tracheophyta</taxon>
        <taxon>Spermatophyta</taxon>
        <taxon>Magnoliopsida</taxon>
        <taxon>eudicotyledons</taxon>
        <taxon>Gunneridae</taxon>
        <taxon>Pentapetalae</taxon>
        <taxon>rosids</taxon>
        <taxon>fabids</taxon>
        <taxon>Rosales</taxon>
        <taxon>Rosaceae</taxon>
        <taxon>Amygdaloideae</taxon>
        <taxon>Maleae</taxon>
        <taxon>Malus</taxon>
    </lineage>
</organism>
<gene>
    <name evidence="1" type="ORF">DVH24_035612</name>
</gene>
<accession>A0A498JSZ1</accession>
<name>A0A498JSZ1_MALDO</name>
<comment type="caution">
    <text evidence="1">The sequence shown here is derived from an EMBL/GenBank/DDBJ whole genome shotgun (WGS) entry which is preliminary data.</text>
</comment>
<evidence type="ECO:0000313" key="1">
    <source>
        <dbReference type="EMBL" id="RXH96944.1"/>
    </source>
</evidence>
<protein>
    <submittedName>
        <fullName evidence="1">Uncharacterized protein</fullName>
    </submittedName>
</protein>
<reference evidence="1 2" key="1">
    <citation type="submission" date="2018-10" db="EMBL/GenBank/DDBJ databases">
        <title>A high-quality apple genome assembly.</title>
        <authorList>
            <person name="Hu J."/>
        </authorList>
    </citation>
    <scope>NUCLEOTIDE SEQUENCE [LARGE SCALE GENOMIC DNA]</scope>
    <source>
        <strain evidence="2">cv. HFTH1</strain>
        <tissue evidence="1">Young leaf</tissue>
    </source>
</reference>
<keyword evidence="2" id="KW-1185">Reference proteome</keyword>
<proteinExistence type="predicted"/>